<evidence type="ECO:0000313" key="3">
    <source>
        <dbReference type="Proteomes" id="UP000749559"/>
    </source>
</evidence>
<reference evidence="2" key="1">
    <citation type="submission" date="2022-03" db="EMBL/GenBank/DDBJ databases">
        <authorList>
            <person name="Martin C."/>
        </authorList>
    </citation>
    <scope>NUCLEOTIDE SEQUENCE</scope>
</reference>
<name>A0A8S4P2H6_OWEFU</name>
<dbReference type="SMART" id="SM00593">
    <property type="entry name" value="RUN"/>
    <property type="match status" value="1"/>
</dbReference>
<dbReference type="SUPFAM" id="SSF140741">
    <property type="entry name" value="RUN domain-like"/>
    <property type="match status" value="1"/>
</dbReference>
<dbReference type="Gene3D" id="1.20.58.900">
    <property type="match status" value="1"/>
</dbReference>
<dbReference type="Pfam" id="PF02759">
    <property type="entry name" value="RUN"/>
    <property type="match status" value="1"/>
</dbReference>
<dbReference type="InterPro" id="IPR047343">
    <property type="entry name" value="RUSC1_2"/>
</dbReference>
<protein>
    <recommendedName>
        <fullName evidence="1">RUN domain-containing protein</fullName>
    </recommendedName>
</protein>
<dbReference type="OrthoDB" id="10068328at2759"/>
<dbReference type="Proteomes" id="UP000749559">
    <property type="component" value="Unassembled WGS sequence"/>
</dbReference>
<keyword evidence="3" id="KW-1185">Reference proteome</keyword>
<evidence type="ECO:0000259" key="1">
    <source>
        <dbReference type="PROSITE" id="PS50826"/>
    </source>
</evidence>
<dbReference type="PANTHER" id="PTHR15591">
    <property type="entry name" value="RUN AND SH3 DOMAIN CONTAINING"/>
    <property type="match status" value="1"/>
</dbReference>
<dbReference type="PANTHER" id="PTHR15591:SF19">
    <property type="entry name" value="RUN DOMAIN-CONTAINING PROTEIN 1 ISOFORM X1"/>
    <property type="match status" value="1"/>
</dbReference>
<proteinExistence type="predicted"/>
<dbReference type="EMBL" id="CAIIXF020000006">
    <property type="protein sequence ID" value="CAH1787378.1"/>
    <property type="molecule type" value="Genomic_DNA"/>
</dbReference>
<dbReference type="CDD" id="cd17683">
    <property type="entry name" value="RUN_RUNDC1"/>
    <property type="match status" value="1"/>
</dbReference>
<dbReference type="AlphaFoldDB" id="A0A8S4P2H6"/>
<gene>
    <name evidence="2" type="ORF">OFUS_LOCUS13094</name>
</gene>
<sequence>MNTRAMVIISRLHSSQHKEESTQKQALGIMKRALTILQIFAISQFGCGGREFQKNLLKRTPKGNHWGDIRARLEVAITKVIDLYNQQQHLMPVDSDYTSDNEDTPACQANLELTQAIRKELAMALKDLLQHGLMEVGQSTALVPFGCFSNRSARTAKANTMMHAWDLIEKYYDMKKGKQYNESPARKLSMSFALDMVGGQAVTTKQTLLGAIGTIINSHEPLKRSQDSKFKAFVCLGLNEKKLVSWLRLIVRTQSLIDYYYQSWSYVSRTGGEDIWQSLDKLKELNFNLPMDLAVRQFSNIKDAF</sequence>
<evidence type="ECO:0000313" key="2">
    <source>
        <dbReference type="EMBL" id="CAH1787378.1"/>
    </source>
</evidence>
<accession>A0A8S4P2H6</accession>
<comment type="caution">
    <text evidence="2">The sequence shown here is derived from an EMBL/GenBank/DDBJ whole genome shotgun (WGS) entry which is preliminary data.</text>
</comment>
<feature type="domain" description="RUN" evidence="1">
    <location>
        <begin position="112"/>
        <end position="294"/>
    </location>
</feature>
<organism evidence="2 3">
    <name type="scientific">Owenia fusiformis</name>
    <name type="common">Polychaete worm</name>
    <dbReference type="NCBI Taxonomy" id="6347"/>
    <lineage>
        <taxon>Eukaryota</taxon>
        <taxon>Metazoa</taxon>
        <taxon>Spiralia</taxon>
        <taxon>Lophotrochozoa</taxon>
        <taxon>Annelida</taxon>
        <taxon>Polychaeta</taxon>
        <taxon>Sedentaria</taxon>
        <taxon>Canalipalpata</taxon>
        <taxon>Sabellida</taxon>
        <taxon>Oweniida</taxon>
        <taxon>Oweniidae</taxon>
        <taxon>Owenia</taxon>
    </lineage>
</organism>
<dbReference type="InterPro" id="IPR037213">
    <property type="entry name" value="Run_dom_sf"/>
</dbReference>
<dbReference type="InterPro" id="IPR004012">
    <property type="entry name" value="Run_dom"/>
</dbReference>
<dbReference type="PROSITE" id="PS50826">
    <property type="entry name" value="RUN"/>
    <property type="match status" value="1"/>
</dbReference>